<dbReference type="PANTHER" id="PTHR46211:SF1">
    <property type="entry name" value="GLYCEROPHOSPHODIESTER PHOSPHODIESTERASE, CYTOPLASMIC"/>
    <property type="match status" value="1"/>
</dbReference>
<dbReference type="Proteomes" id="UP000286976">
    <property type="component" value="Unassembled WGS sequence"/>
</dbReference>
<dbReference type="InterPro" id="IPR017946">
    <property type="entry name" value="PLC-like_Pdiesterase_TIM-brl"/>
</dbReference>
<dbReference type="CDD" id="cd08556">
    <property type="entry name" value="GDPD"/>
    <property type="match status" value="1"/>
</dbReference>
<evidence type="ECO:0000259" key="1">
    <source>
        <dbReference type="PROSITE" id="PS51704"/>
    </source>
</evidence>
<dbReference type="SUPFAM" id="SSF51695">
    <property type="entry name" value="PLC-like phosphodiesterases"/>
    <property type="match status" value="1"/>
</dbReference>
<dbReference type="RefSeq" id="WP_126758014.1">
    <property type="nucleotide sequence ID" value="NZ_PIPQ01000008.1"/>
</dbReference>
<evidence type="ECO:0000313" key="2">
    <source>
        <dbReference type="EMBL" id="RUO38902.1"/>
    </source>
</evidence>
<dbReference type="GO" id="GO:0006629">
    <property type="term" value="P:lipid metabolic process"/>
    <property type="evidence" value="ECO:0007669"/>
    <property type="project" value="InterPro"/>
</dbReference>
<sequence>MLIIAHRGASAVTAENTLAAFEEAIHAQADAIELDVYQVENQLYVFHDRHLTRLTSSTGRFVDLTDQQVQSLLVLGQHAIPTLEQALAHIAGRTALNIELKGPIACAQICRHLEKAVHQFGFTEQSLLVSSFNHHWLKELKQARPQTRIGALTASCPLSYAAFASELNAYSVHIDVNTVTEAFVADAHARGLAVYVYTVDDPADMVWLHKIGVDGIFTNHPQLTRQSLQLILN</sequence>
<dbReference type="PANTHER" id="PTHR46211">
    <property type="entry name" value="GLYCEROPHOSPHORYL DIESTER PHOSPHODIESTERASE"/>
    <property type="match status" value="1"/>
</dbReference>
<feature type="domain" description="GP-PDE" evidence="1">
    <location>
        <begin position="1"/>
        <end position="228"/>
    </location>
</feature>
<comment type="caution">
    <text evidence="2">The sequence shown here is derived from an EMBL/GenBank/DDBJ whole genome shotgun (WGS) entry which is preliminary data.</text>
</comment>
<name>A0A432WYQ1_9GAMM</name>
<protein>
    <submittedName>
        <fullName evidence="2">Glycerophosphodiester phosphodiesterase</fullName>
    </submittedName>
</protein>
<dbReference type="AlphaFoldDB" id="A0A432WYQ1"/>
<dbReference type="GO" id="GO:0008081">
    <property type="term" value="F:phosphoric diester hydrolase activity"/>
    <property type="evidence" value="ECO:0007669"/>
    <property type="project" value="InterPro"/>
</dbReference>
<evidence type="ECO:0000313" key="3">
    <source>
        <dbReference type="Proteomes" id="UP000286976"/>
    </source>
</evidence>
<dbReference type="InterPro" id="IPR030395">
    <property type="entry name" value="GP_PDE_dom"/>
</dbReference>
<dbReference type="Pfam" id="PF03009">
    <property type="entry name" value="GDPD"/>
    <property type="match status" value="1"/>
</dbReference>
<keyword evidence="3" id="KW-1185">Reference proteome</keyword>
<dbReference type="EMBL" id="PIPQ01000008">
    <property type="protein sequence ID" value="RUO38902.1"/>
    <property type="molecule type" value="Genomic_DNA"/>
</dbReference>
<accession>A0A432WYQ1</accession>
<dbReference type="PROSITE" id="PS51704">
    <property type="entry name" value="GP_PDE"/>
    <property type="match status" value="1"/>
</dbReference>
<organism evidence="2 3">
    <name type="scientific">Aliidiomarina taiwanensis</name>
    <dbReference type="NCBI Taxonomy" id="946228"/>
    <lineage>
        <taxon>Bacteria</taxon>
        <taxon>Pseudomonadati</taxon>
        <taxon>Pseudomonadota</taxon>
        <taxon>Gammaproteobacteria</taxon>
        <taxon>Alteromonadales</taxon>
        <taxon>Idiomarinaceae</taxon>
        <taxon>Aliidiomarina</taxon>
    </lineage>
</organism>
<dbReference type="OrthoDB" id="9795622at2"/>
<dbReference type="Gene3D" id="3.20.20.190">
    <property type="entry name" value="Phosphatidylinositol (PI) phosphodiesterase"/>
    <property type="match status" value="1"/>
</dbReference>
<gene>
    <name evidence="2" type="ORF">CWE15_10380</name>
</gene>
<proteinExistence type="predicted"/>
<reference evidence="2 3" key="1">
    <citation type="journal article" date="2011" name="Front. Microbiol.">
        <title>Genomic signatures of strain selection and enhancement in Bacillus atrophaeus var. globigii, a historical biowarfare simulant.</title>
        <authorList>
            <person name="Gibbons H.S."/>
            <person name="Broomall S.M."/>
            <person name="McNew L.A."/>
            <person name="Daligault H."/>
            <person name="Chapman C."/>
            <person name="Bruce D."/>
            <person name="Karavis M."/>
            <person name="Krepps M."/>
            <person name="McGregor P.A."/>
            <person name="Hong C."/>
            <person name="Park K.H."/>
            <person name="Akmal A."/>
            <person name="Feldman A."/>
            <person name="Lin J.S."/>
            <person name="Chang W.E."/>
            <person name="Higgs B.W."/>
            <person name="Demirev P."/>
            <person name="Lindquist J."/>
            <person name="Liem A."/>
            <person name="Fochler E."/>
            <person name="Read T.D."/>
            <person name="Tapia R."/>
            <person name="Johnson S."/>
            <person name="Bishop-Lilly K.A."/>
            <person name="Detter C."/>
            <person name="Han C."/>
            <person name="Sozhamannan S."/>
            <person name="Rosenzweig C.N."/>
            <person name="Skowronski E.W."/>
        </authorList>
    </citation>
    <scope>NUCLEOTIDE SEQUENCE [LARGE SCALE GENOMIC DNA]</scope>
    <source>
        <strain evidence="2 3">AIT1</strain>
    </source>
</reference>